<dbReference type="InterPro" id="IPR000182">
    <property type="entry name" value="GNAT_dom"/>
</dbReference>
<sequence length="162" mass="18793">MVLFGTKKDIDAWMALVNLVSWNFPGLETTEKLEEHERIVLQFMEEKRALCVKDVKNIKDVKDVKDIKDNEKIIGVLLFSTKHNMICCLAVHPDYRNRGVGSALLKEALGKLDRSKRIVVSTFREEDEKGKAPRALYKKFGFVEDELIEEFGYPNQRFILYP</sequence>
<dbReference type="EMBL" id="DWWS01000029">
    <property type="protein sequence ID" value="HJC23760.1"/>
    <property type="molecule type" value="Genomic_DNA"/>
</dbReference>
<comment type="caution">
    <text evidence="2">The sequence shown here is derived from an EMBL/GenBank/DDBJ whole genome shotgun (WGS) entry which is preliminary data.</text>
</comment>
<evidence type="ECO:0000259" key="1">
    <source>
        <dbReference type="PROSITE" id="PS51186"/>
    </source>
</evidence>
<protein>
    <submittedName>
        <fullName evidence="2">GNAT family N-acetyltransferase</fullName>
    </submittedName>
</protein>
<organism evidence="2 3">
    <name type="scientific">Candidatus Eisenbergiella merdavium</name>
    <dbReference type="NCBI Taxonomy" id="2838551"/>
    <lineage>
        <taxon>Bacteria</taxon>
        <taxon>Bacillati</taxon>
        <taxon>Bacillota</taxon>
        <taxon>Clostridia</taxon>
        <taxon>Lachnospirales</taxon>
        <taxon>Lachnospiraceae</taxon>
        <taxon>Eisenbergiella</taxon>
    </lineage>
</organism>
<dbReference type="Gene3D" id="3.40.630.30">
    <property type="match status" value="1"/>
</dbReference>
<dbReference type="SUPFAM" id="SSF55729">
    <property type="entry name" value="Acyl-CoA N-acyltransferases (Nat)"/>
    <property type="match status" value="1"/>
</dbReference>
<dbReference type="Pfam" id="PF13508">
    <property type="entry name" value="Acetyltransf_7"/>
    <property type="match status" value="1"/>
</dbReference>
<reference evidence="2" key="1">
    <citation type="journal article" date="2021" name="PeerJ">
        <title>Extensive microbial diversity within the chicken gut microbiome revealed by metagenomics and culture.</title>
        <authorList>
            <person name="Gilroy R."/>
            <person name="Ravi A."/>
            <person name="Getino M."/>
            <person name="Pursley I."/>
            <person name="Horton D.L."/>
            <person name="Alikhan N.F."/>
            <person name="Baker D."/>
            <person name="Gharbi K."/>
            <person name="Hall N."/>
            <person name="Watson M."/>
            <person name="Adriaenssens E.M."/>
            <person name="Foster-Nyarko E."/>
            <person name="Jarju S."/>
            <person name="Secka A."/>
            <person name="Antonio M."/>
            <person name="Oren A."/>
            <person name="Chaudhuri R.R."/>
            <person name="La Ragione R."/>
            <person name="Hildebrand F."/>
            <person name="Pallen M.J."/>
        </authorList>
    </citation>
    <scope>NUCLEOTIDE SEQUENCE</scope>
    <source>
        <strain evidence="2">USAMLcec2-132</strain>
    </source>
</reference>
<gene>
    <name evidence="2" type="ORF">H9761_08660</name>
</gene>
<dbReference type="CDD" id="cd04301">
    <property type="entry name" value="NAT_SF"/>
    <property type="match status" value="1"/>
</dbReference>
<name>A0A9D2SQL1_9FIRM</name>
<dbReference type="InterPro" id="IPR016181">
    <property type="entry name" value="Acyl_CoA_acyltransferase"/>
</dbReference>
<proteinExistence type="predicted"/>
<dbReference type="PANTHER" id="PTHR43617">
    <property type="entry name" value="L-AMINO ACID N-ACETYLTRANSFERASE"/>
    <property type="match status" value="1"/>
</dbReference>
<accession>A0A9D2SQL1</accession>
<evidence type="ECO:0000313" key="2">
    <source>
        <dbReference type="EMBL" id="HJC23760.1"/>
    </source>
</evidence>
<feature type="domain" description="N-acetyltransferase" evidence="1">
    <location>
        <begin position="1"/>
        <end position="162"/>
    </location>
</feature>
<dbReference type="PANTHER" id="PTHR43617:SF34">
    <property type="entry name" value="PUTATIVE-RELATED"/>
    <property type="match status" value="1"/>
</dbReference>
<dbReference type="Proteomes" id="UP000823891">
    <property type="component" value="Unassembled WGS sequence"/>
</dbReference>
<dbReference type="InterPro" id="IPR050276">
    <property type="entry name" value="MshD_Acetyltransferase"/>
</dbReference>
<dbReference type="GO" id="GO:0016747">
    <property type="term" value="F:acyltransferase activity, transferring groups other than amino-acyl groups"/>
    <property type="evidence" value="ECO:0007669"/>
    <property type="project" value="InterPro"/>
</dbReference>
<dbReference type="PROSITE" id="PS51186">
    <property type="entry name" value="GNAT"/>
    <property type="match status" value="1"/>
</dbReference>
<dbReference type="AlphaFoldDB" id="A0A9D2SQL1"/>
<evidence type="ECO:0000313" key="3">
    <source>
        <dbReference type="Proteomes" id="UP000823891"/>
    </source>
</evidence>
<reference evidence="2" key="2">
    <citation type="submission" date="2021-04" db="EMBL/GenBank/DDBJ databases">
        <authorList>
            <person name="Gilroy R."/>
        </authorList>
    </citation>
    <scope>NUCLEOTIDE SEQUENCE</scope>
    <source>
        <strain evidence="2">USAMLcec2-132</strain>
    </source>
</reference>